<dbReference type="VEuPathDB" id="GiardiaDB:SS50377_24172"/>
<reference evidence="3" key="2">
    <citation type="submission" date="2020-12" db="EMBL/GenBank/DDBJ databases">
        <title>New Spironucleus salmonicida genome in near-complete chromosomes.</title>
        <authorList>
            <person name="Xu F."/>
            <person name="Kurt Z."/>
            <person name="Jimenez-Gonzalez A."/>
            <person name="Astvaldsson A."/>
            <person name="Andersson J.O."/>
            <person name="Svard S.G."/>
        </authorList>
    </citation>
    <scope>NUCLEOTIDE SEQUENCE</scope>
    <source>
        <strain evidence="3">ATCC 50377</strain>
    </source>
</reference>
<accession>V6LIA1</accession>
<name>V6LIA1_9EUKA</name>
<sequence>MSYLSDMYEPLYYSIRKMLQQSAAQVALLQQTFLKVQALEIHSKPLDDLNVTATNALYVALEALKAPADELEREMLTHVAVFKRLVGDYDRAAKLQSKGKGGSAPTQQMDGIKTTLQAELSRFIGLEGRVRKHCQRLYLIFDLRVLSTPVAFHPSCQKTGRTPPAVVPSFLAPEQLAEHAHYVSPGCVESSQPCAPEPDVTSLASETRSGDYYDW</sequence>
<organism evidence="2">
    <name type="scientific">Spironucleus salmonicida</name>
    <dbReference type="NCBI Taxonomy" id="348837"/>
    <lineage>
        <taxon>Eukaryota</taxon>
        <taxon>Metamonada</taxon>
        <taxon>Diplomonadida</taxon>
        <taxon>Hexamitidae</taxon>
        <taxon>Hexamitinae</taxon>
        <taxon>Spironucleus</taxon>
    </lineage>
</organism>
<dbReference type="Proteomes" id="UP000018208">
    <property type="component" value="Unassembled WGS sequence"/>
</dbReference>
<dbReference type="AlphaFoldDB" id="V6LIA1"/>
<proteinExistence type="predicted"/>
<protein>
    <submittedName>
        <fullName evidence="2">Uncharacterized protein</fullName>
    </submittedName>
</protein>
<evidence type="ECO:0000313" key="4">
    <source>
        <dbReference type="EMBL" id="KAH0574224.1"/>
    </source>
</evidence>
<feature type="region of interest" description="Disordered" evidence="1">
    <location>
        <begin position="191"/>
        <end position="215"/>
    </location>
</feature>
<keyword evidence="5" id="KW-1185">Reference proteome</keyword>
<gene>
    <name evidence="2" type="ORF">SS50377_15930</name>
    <name evidence="3" type="ORF">SS50377_24166</name>
    <name evidence="4" type="ORF">SS50377_24172</name>
</gene>
<evidence type="ECO:0000313" key="5">
    <source>
        <dbReference type="Proteomes" id="UP000018208"/>
    </source>
</evidence>
<dbReference type="EMBL" id="KI546122">
    <property type="protein sequence ID" value="EST44267.1"/>
    <property type="molecule type" value="Genomic_DNA"/>
</dbReference>
<evidence type="ECO:0000313" key="2">
    <source>
        <dbReference type="EMBL" id="EST44267.1"/>
    </source>
</evidence>
<dbReference type="VEuPathDB" id="GiardiaDB:SS50377_24166"/>
<dbReference type="EMBL" id="AUWU02000004">
    <property type="protein sequence ID" value="KAH0574219.1"/>
    <property type="molecule type" value="Genomic_DNA"/>
</dbReference>
<evidence type="ECO:0000256" key="1">
    <source>
        <dbReference type="SAM" id="MobiDB-lite"/>
    </source>
</evidence>
<reference evidence="2 3" key="1">
    <citation type="journal article" date="2014" name="PLoS Genet.">
        <title>The Genome of Spironucleus salmonicida Highlights a Fish Pathogen Adapted to Fluctuating Environments.</title>
        <authorList>
            <person name="Xu F."/>
            <person name="Jerlstrom-Hultqvist J."/>
            <person name="Einarsson E."/>
            <person name="Astvaldsson A."/>
            <person name="Svard S.G."/>
            <person name="Andersson J.O."/>
        </authorList>
    </citation>
    <scope>NUCLEOTIDE SEQUENCE</scope>
    <source>
        <strain evidence="3">ATCC 50377</strain>
    </source>
</reference>
<dbReference type="EMBL" id="AUWU02000004">
    <property type="protein sequence ID" value="KAH0574224.1"/>
    <property type="molecule type" value="Genomic_DNA"/>
</dbReference>
<evidence type="ECO:0000313" key="3">
    <source>
        <dbReference type="EMBL" id="KAH0574219.1"/>
    </source>
</evidence>